<protein>
    <recommendedName>
        <fullName evidence="3">Encoded protein</fullName>
    </recommendedName>
</protein>
<evidence type="ECO:0000313" key="2">
    <source>
        <dbReference type="Proteomes" id="UP000815325"/>
    </source>
</evidence>
<organism evidence="1 2">
    <name type="scientific">Dunaliella salina</name>
    <name type="common">Green alga</name>
    <name type="synonym">Protococcus salinus</name>
    <dbReference type="NCBI Taxonomy" id="3046"/>
    <lineage>
        <taxon>Eukaryota</taxon>
        <taxon>Viridiplantae</taxon>
        <taxon>Chlorophyta</taxon>
        <taxon>core chlorophytes</taxon>
        <taxon>Chlorophyceae</taxon>
        <taxon>CS clade</taxon>
        <taxon>Chlamydomonadales</taxon>
        <taxon>Dunaliellaceae</taxon>
        <taxon>Dunaliella</taxon>
    </lineage>
</organism>
<evidence type="ECO:0000313" key="1">
    <source>
        <dbReference type="EMBL" id="KAF5828303.1"/>
    </source>
</evidence>
<name>A0ABQ7G125_DUNSA</name>
<dbReference type="EMBL" id="MU070325">
    <property type="protein sequence ID" value="KAF5828303.1"/>
    <property type="molecule type" value="Genomic_DNA"/>
</dbReference>
<comment type="caution">
    <text evidence="1">The sequence shown here is derived from an EMBL/GenBank/DDBJ whole genome shotgun (WGS) entry which is preliminary data.</text>
</comment>
<keyword evidence="2" id="KW-1185">Reference proteome</keyword>
<gene>
    <name evidence="1" type="ORF">DUNSADRAFT_17839</name>
</gene>
<reference evidence="1" key="1">
    <citation type="submission" date="2017-08" db="EMBL/GenBank/DDBJ databases">
        <authorList>
            <person name="Polle J.E."/>
            <person name="Barry K."/>
            <person name="Cushman J."/>
            <person name="Schmutz J."/>
            <person name="Tran D."/>
            <person name="Hathwaick L.T."/>
            <person name="Yim W.C."/>
            <person name="Jenkins J."/>
            <person name="Mckie-Krisberg Z.M."/>
            <person name="Prochnik S."/>
            <person name="Lindquist E."/>
            <person name="Dockter R.B."/>
            <person name="Adam C."/>
            <person name="Molina H."/>
            <person name="Bunkerborg J."/>
            <person name="Jin E."/>
            <person name="Buchheim M."/>
            <person name="Magnuson J."/>
        </authorList>
    </citation>
    <scope>NUCLEOTIDE SEQUENCE</scope>
    <source>
        <strain evidence="1">CCAP 19/18</strain>
    </source>
</reference>
<sequence length="106" mass="11756">MCVLTHFQRSAACRALLECKSGVVPQARASQAGAEALEDLLLWLLSYRNLFTQPSVVDGQLLVNEPMSLNPVPPLFRPYKVPRETLRVQATQGSQSAMHIHNALEE</sequence>
<proteinExistence type="predicted"/>
<dbReference type="Proteomes" id="UP000815325">
    <property type="component" value="Unassembled WGS sequence"/>
</dbReference>
<accession>A0ABQ7G125</accession>
<evidence type="ECO:0008006" key="3">
    <source>
        <dbReference type="Google" id="ProtNLM"/>
    </source>
</evidence>